<dbReference type="AlphaFoldDB" id="A0A1L9U174"/>
<evidence type="ECO:0000313" key="2">
    <source>
        <dbReference type="EMBL" id="OJJ65434.1"/>
    </source>
</evidence>
<dbReference type="RefSeq" id="XP_067472685.1">
    <property type="nucleotide sequence ID" value="XM_067621958.1"/>
</dbReference>
<evidence type="ECO:0000313" key="3">
    <source>
        <dbReference type="Proteomes" id="UP000184499"/>
    </source>
</evidence>
<gene>
    <name evidence="2" type="ORF">ASPBRDRAFT_212109</name>
</gene>
<reference evidence="3" key="1">
    <citation type="journal article" date="2017" name="Genome Biol.">
        <title>Comparative genomics reveals high biological diversity and specific adaptations in the industrially and medically important fungal genus Aspergillus.</title>
        <authorList>
            <person name="de Vries R.P."/>
            <person name="Riley R."/>
            <person name="Wiebenga A."/>
            <person name="Aguilar-Osorio G."/>
            <person name="Amillis S."/>
            <person name="Uchima C.A."/>
            <person name="Anderluh G."/>
            <person name="Asadollahi M."/>
            <person name="Askin M."/>
            <person name="Barry K."/>
            <person name="Battaglia E."/>
            <person name="Bayram O."/>
            <person name="Benocci T."/>
            <person name="Braus-Stromeyer S.A."/>
            <person name="Caldana C."/>
            <person name="Canovas D."/>
            <person name="Cerqueira G.C."/>
            <person name="Chen F."/>
            <person name="Chen W."/>
            <person name="Choi C."/>
            <person name="Clum A."/>
            <person name="Dos Santos R.A."/>
            <person name="Damasio A.R."/>
            <person name="Diallinas G."/>
            <person name="Emri T."/>
            <person name="Fekete E."/>
            <person name="Flipphi M."/>
            <person name="Freyberg S."/>
            <person name="Gallo A."/>
            <person name="Gournas C."/>
            <person name="Habgood R."/>
            <person name="Hainaut M."/>
            <person name="Harispe M.L."/>
            <person name="Henrissat B."/>
            <person name="Hilden K.S."/>
            <person name="Hope R."/>
            <person name="Hossain A."/>
            <person name="Karabika E."/>
            <person name="Karaffa L."/>
            <person name="Karanyi Z."/>
            <person name="Krasevec N."/>
            <person name="Kuo A."/>
            <person name="Kusch H."/>
            <person name="LaButti K."/>
            <person name="Lagendijk E.L."/>
            <person name="Lapidus A."/>
            <person name="Levasseur A."/>
            <person name="Lindquist E."/>
            <person name="Lipzen A."/>
            <person name="Logrieco A.F."/>
            <person name="MacCabe A."/>
            <person name="Maekelae M.R."/>
            <person name="Malavazi I."/>
            <person name="Melin P."/>
            <person name="Meyer V."/>
            <person name="Mielnichuk N."/>
            <person name="Miskei M."/>
            <person name="Molnar A.P."/>
            <person name="Mule G."/>
            <person name="Ngan C.Y."/>
            <person name="Orejas M."/>
            <person name="Orosz E."/>
            <person name="Ouedraogo J.P."/>
            <person name="Overkamp K.M."/>
            <person name="Park H.-S."/>
            <person name="Perrone G."/>
            <person name="Piumi F."/>
            <person name="Punt P.J."/>
            <person name="Ram A.F."/>
            <person name="Ramon A."/>
            <person name="Rauscher S."/>
            <person name="Record E."/>
            <person name="Riano-Pachon D.M."/>
            <person name="Robert V."/>
            <person name="Roehrig J."/>
            <person name="Ruller R."/>
            <person name="Salamov A."/>
            <person name="Salih N.S."/>
            <person name="Samson R.A."/>
            <person name="Sandor E."/>
            <person name="Sanguinetti M."/>
            <person name="Schuetze T."/>
            <person name="Sepcic K."/>
            <person name="Shelest E."/>
            <person name="Sherlock G."/>
            <person name="Sophianopoulou V."/>
            <person name="Squina F.M."/>
            <person name="Sun H."/>
            <person name="Susca A."/>
            <person name="Todd R.B."/>
            <person name="Tsang A."/>
            <person name="Unkles S.E."/>
            <person name="van de Wiele N."/>
            <person name="van Rossen-Uffink D."/>
            <person name="Oliveira J.V."/>
            <person name="Vesth T.C."/>
            <person name="Visser J."/>
            <person name="Yu J.-H."/>
            <person name="Zhou M."/>
            <person name="Andersen M.R."/>
            <person name="Archer D.B."/>
            <person name="Baker S.E."/>
            <person name="Benoit I."/>
            <person name="Brakhage A.A."/>
            <person name="Braus G.H."/>
            <person name="Fischer R."/>
            <person name="Frisvad J.C."/>
            <person name="Goldman G.H."/>
            <person name="Houbraken J."/>
            <person name="Oakley B."/>
            <person name="Pocsi I."/>
            <person name="Scazzocchio C."/>
            <person name="Seiboth B."/>
            <person name="vanKuyk P.A."/>
            <person name="Wortman J."/>
            <person name="Dyer P.S."/>
            <person name="Grigoriev I.V."/>
        </authorList>
    </citation>
    <scope>NUCLEOTIDE SEQUENCE [LARGE SCALE GENOMIC DNA]</scope>
    <source>
        <strain evidence="3">CBS 101740 / IMI 381727 / IBT 21946</strain>
    </source>
</reference>
<proteinExistence type="predicted"/>
<dbReference type="VEuPathDB" id="FungiDB:ASPBRDRAFT_212109"/>
<feature type="compositionally biased region" description="Polar residues" evidence="1">
    <location>
        <begin position="140"/>
        <end position="154"/>
    </location>
</feature>
<dbReference type="InterPro" id="IPR021264">
    <property type="entry name" value="AFUB_079030/YDR124W-like"/>
</dbReference>
<dbReference type="OrthoDB" id="10449541at2759"/>
<dbReference type="GeneID" id="93574446"/>
<sequence>MRVAIADSCASTALNRRTQFDLGGLRGGQLTLDTRSQITCERGIQLLAHILRKQGRYNITSDKLLEIARSCRREFNDQRKFAIIEEIFKVRKTEEEYERDDIDASRCVYVVDRKSQSKGKKDADSVAKPEPRVEPEEPSVTRQKLSIQAQARLT</sequence>
<organism evidence="2 3">
    <name type="scientific">Aspergillus brasiliensis (strain CBS 101740 / IMI 381727 / IBT 21946)</name>
    <dbReference type="NCBI Taxonomy" id="767769"/>
    <lineage>
        <taxon>Eukaryota</taxon>
        <taxon>Fungi</taxon>
        <taxon>Dikarya</taxon>
        <taxon>Ascomycota</taxon>
        <taxon>Pezizomycotina</taxon>
        <taxon>Eurotiomycetes</taxon>
        <taxon>Eurotiomycetidae</taxon>
        <taxon>Eurotiales</taxon>
        <taxon>Aspergillaceae</taxon>
        <taxon>Aspergillus</taxon>
        <taxon>Aspergillus subgen. Circumdati</taxon>
    </lineage>
</organism>
<protein>
    <submittedName>
        <fullName evidence="2">Uncharacterized protein</fullName>
    </submittedName>
</protein>
<feature type="compositionally biased region" description="Basic and acidic residues" evidence="1">
    <location>
        <begin position="113"/>
        <end position="135"/>
    </location>
</feature>
<evidence type="ECO:0000256" key="1">
    <source>
        <dbReference type="SAM" id="MobiDB-lite"/>
    </source>
</evidence>
<accession>A0A1L9U174</accession>
<dbReference type="Proteomes" id="UP000184499">
    <property type="component" value="Unassembled WGS sequence"/>
</dbReference>
<dbReference type="PANTHER" id="PTHR36102:SF5">
    <property type="entry name" value="YDR124W-LIKE HELICAL BUNDLE DOMAIN-CONTAINING PROTEIN"/>
    <property type="match status" value="1"/>
</dbReference>
<feature type="region of interest" description="Disordered" evidence="1">
    <location>
        <begin position="113"/>
        <end position="154"/>
    </location>
</feature>
<keyword evidence="3" id="KW-1185">Reference proteome</keyword>
<name>A0A1L9U174_ASPBC</name>
<dbReference type="PANTHER" id="PTHR36102">
    <property type="entry name" value="CHROMOSOME 10, WHOLE GENOME SHOTGUN SEQUENCE"/>
    <property type="match status" value="1"/>
</dbReference>
<dbReference type="EMBL" id="KV878760">
    <property type="protein sequence ID" value="OJJ65434.1"/>
    <property type="molecule type" value="Genomic_DNA"/>
</dbReference>